<protein>
    <submittedName>
        <fullName evidence="1">Uncharacterized protein</fullName>
    </submittedName>
</protein>
<accession>A0A8D2J661</accession>
<reference evidence="1" key="1">
    <citation type="submission" date="2025-08" db="UniProtKB">
        <authorList>
            <consortium name="Ensembl"/>
        </authorList>
    </citation>
    <scope>IDENTIFICATION</scope>
</reference>
<organism evidence="1 2">
    <name type="scientific">Varanus komodoensis</name>
    <name type="common">Komodo dragon</name>
    <dbReference type="NCBI Taxonomy" id="61221"/>
    <lineage>
        <taxon>Eukaryota</taxon>
        <taxon>Metazoa</taxon>
        <taxon>Chordata</taxon>
        <taxon>Craniata</taxon>
        <taxon>Vertebrata</taxon>
        <taxon>Euteleostomi</taxon>
        <taxon>Lepidosauria</taxon>
        <taxon>Squamata</taxon>
        <taxon>Bifurcata</taxon>
        <taxon>Unidentata</taxon>
        <taxon>Episquamata</taxon>
        <taxon>Toxicofera</taxon>
        <taxon>Anguimorpha</taxon>
        <taxon>Paleoanguimorpha</taxon>
        <taxon>Varanoidea</taxon>
        <taxon>Varanidae</taxon>
        <taxon>Varanus</taxon>
    </lineage>
</organism>
<dbReference type="Proteomes" id="UP000694545">
    <property type="component" value="Unplaced"/>
</dbReference>
<proteinExistence type="predicted"/>
<sequence>MLETADHPLCEKFEANVFAKSRCQNCFRRDTAHQAEQTGSEPSYLLCRVETVILREALHLIFRNAPELIRCRPQYSAGRRRATDHMNLQSSTSLRLGVLTHEKRYPRATIGQHIRARSKYLASCGGHKVYKCR</sequence>
<dbReference type="AlphaFoldDB" id="A0A8D2J661"/>
<reference evidence="1" key="2">
    <citation type="submission" date="2025-09" db="UniProtKB">
        <authorList>
            <consortium name="Ensembl"/>
        </authorList>
    </citation>
    <scope>IDENTIFICATION</scope>
</reference>
<evidence type="ECO:0000313" key="1">
    <source>
        <dbReference type="Ensembl" id="ENSVKKP00000009081.1"/>
    </source>
</evidence>
<keyword evidence="2" id="KW-1185">Reference proteome</keyword>
<evidence type="ECO:0000313" key="2">
    <source>
        <dbReference type="Proteomes" id="UP000694545"/>
    </source>
</evidence>
<dbReference type="Ensembl" id="ENSVKKT00000009313.1">
    <property type="protein sequence ID" value="ENSVKKP00000009081.1"/>
    <property type="gene ID" value="ENSVKKG00000006449.1"/>
</dbReference>
<name>A0A8D2J661_VARKO</name>